<name>A0A6M6E7I8_PRIMG</name>
<dbReference type="EMBL" id="CP045273">
    <property type="protein sequence ID" value="QJX80517.1"/>
    <property type="molecule type" value="Genomic_DNA"/>
</dbReference>
<evidence type="ECO:0000313" key="2">
    <source>
        <dbReference type="EMBL" id="QJX80517.1"/>
    </source>
</evidence>
<dbReference type="RefSeq" id="WP_171778509.1">
    <property type="nucleotide sequence ID" value="NZ_CP045273.1"/>
</dbReference>
<dbReference type="AlphaFoldDB" id="A0A6M6E7I8"/>
<feature type="coiled-coil region" evidence="1">
    <location>
        <begin position="29"/>
        <end position="63"/>
    </location>
</feature>
<dbReference type="Gene3D" id="1.20.1260.80">
    <property type="match status" value="1"/>
</dbReference>
<evidence type="ECO:0000313" key="3">
    <source>
        <dbReference type="Proteomes" id="UP000501076"/>
    </source>
</evidence>
<dbReference type="Proteomes" id="UP000501076">
    <property type="component" value="Plasmid pFDU301A"/>
</dbReference>
<organism evidence="2 3">
    <name type="scientific">Priestia megaterium</name>
    <name type="common">Bacillus megaterium</name>
    <dbReference type="NCBI Taxonomy" id="1404"/>
    <lineage>
        <taxon>Bacteria</taxon>
        <taxon>Bacillati</taxon>
        <taxon>Bacillota</taxon>
        <taxon>Bacilli</taxon>
        <taxon>Bacillales</taxon>
        <taxon>Bacillaceae</taxon>
        <taxon>Priestia</taxon>
    </lineage>
</organism>
<keyword evidence="1" id="KW-0175">Coiled coil</keyword>
<accession>A0A6M6E7I8</accession>
<geneLocation type="plasmid" evidence="3">
    <name>pfdu301a</name>
</geneLocation>
<proteinExistence type="predicted"/>
<evidence type="ECO:0000256" key="1">
    <source>
        <dbReference type="SAM" id="Coils"/>
    </source>
</evidence>
<gene>
    <name evidence="2" type="ORF">FDZ14_30990</name>
</gene>
<sequence>MEKFEELANKILSNIQGIKGTTKESSDSSNNISASLDNIENSIDNIENTLDLIKLRASNIEKKFKLLSKYTN</sequence>
<keyword evidence="2" id="KW-0614">Plasmid</keyword>
<reference evidence="2 3" key="1">
    <citation type="submission" date="2019-10" db="EMBL/GenBank/DDBJ databases">
        <title>Complete genome sequences for adaption low water activity.</title>
        <authorList>
            <person name="Zhao L."/>
            <person name="Zhong J."/>
        </authorList>
    </citation>
    <scope>NUCLEOTIDE SEQUENCE [LARGE SCALE GENOMIC DNA]</scope>
    <source>
        <strain evidence="2 3">FDU301</strain>
        <plasmid evidence="3">pfdu301a</plasmid>
    </source>
</reference>
<protein>
    <submittedName>
        <fullName evidence="2">Uncharacterized protein</fullName>
    </submittedName>
</protein>